<comment type="caution">
    <text evidence="2">The sequence shown here is derived from an EMBL/GenBank/DDBJ whole genome shotgun (WGS) entry which is preliminary data.</text>
</comment>
<evidence type="ECO:0000256" key="1">
    <source>
        <dbReference type="SAM" id="MobiDB-lite"/>
    </source>
</evidence>
<feature type="compositionally biased region" description="Polar residues" evidence="1">
    <location>
        <begin position="1"/>
        <end position="14"/>
    </location>
</feature>
<feature type="compositionally biased region" description="Polar residues" evidence="1">
    <location>
        <begin position="21"/>
        <end position="30"/>
    </location>
</feature>
<evidence type="ECO:0000313" key="2">
    <source>
        <dbReference type="EMBL" id="CAF1058811.1"/>
    </source>
</evidence>
<protein>
    <submittedName>
        <fullName evidence="2">Uncharacterized protein</fullName>
    </submittedName>
</protein>
<dbReference type="EMBL" id="CAJNOQ010004430">
    <property type="protein sequence ID" value="CAF1058811.1"/>
    <property type="molecule type" value="Genomic_DNA"/>
</dbReference>
<name>A0A814L162_9BILA</name>
<dbReference type="EMBL" id="CAJOBC010004430">
    <property type="protein sequence ID" value="CAF3827401.1"/>
    <property type="molecule type" value="Genomic_DNA"/>
</dbReference>
<organism evidence="2 4">
    <name type="scientific">Didymodactylos carnosus</name>
    <dbReference type="NCBI Taxonomy" id="1234261"/>
    <lineage>
        <taxon>Eukaryota</taxon>
        <taxon>Metazoa</taxon>
        <taxon>Spiralia</taxon>
        <taxon>Gnathifera</taxon>
        <taxon>Rotifera</taxon>
        <taxon>Eurotatoria</taxon>
        <taxon>Bdelloidea</taxon>
        <taxon>Philodinida</taxon>
        <taxon>Philodinidae</taxon>
        <taxon>Didymodactylos</taxon>
    </lineage>
</organism>
<gene>
    <name evidence="2" type="ORF">GPM918_LOCUS16669</name>
    <name evidence="3" type="ORF">SRO942_LOCUS16668</name>
</gene>
<dbReference type="Proteomes" id="UP000663829">
    <property type="component" value="Unassembled WGS sequence"/>
</dbReference>
<dbReference type="AlphaFoldDB" id="A0A814L162"/>
<dbReference type="Proteomes" id="UP000681722">
    <property type="component" value="Unassembled WGS sequence"/>
</dbReference>
<evidence type="ECO:0000313" key="4">
    <source>
        <dbReference type="Proteomes" id="UP000663829"/>
    </source>
</evidence>
<proteinExistence type="predicted"/>
<keyword evidence="4" id="KW-1185">Reference proteome</keyword>
<accession>A0A814L162</accession>
<reference evidence="2" key="1">
    <citation type="submission" date="2021-02" db="EMBL/GenBank/DDBJ databases">
        <authorList>
            <person name="Nowell W R."/>
        </authorList>
    </citation>
    <scope>NUCLEOTIDE SEQUENCE</scope>
</reference>
<evidence type="ECO:0000313" key="3">
    <source>
        <dbReference type="EMBL" id="CAF3827401.1"/>
    </source>
</evidence>
<sequence length="260" mass="30066">MQLNHHQQQVSSFFSHDKNRPLSTLSLNRRSQNHQKRKLNDIIHPTPTTKKKHISLNEYHQRKNGSHLSSSVPIGVSTISFDKQVIISPSVNKTDIQRSQVQSDDPISSVKLMKKSNLIDPSIIRSSTATKKKVIWATKLVEVRLYEQDGHVDVHYSNNVNKKISMSKLDNVQEFHYLKQARTSPLNLIRIILPDSVKRQREINSIELKHQQERELTILQTIYVGIEQQPMSPDVYEIPSDDHYPKIMSLERQSDVIILD</sequence>
<feature type="region of interest" description="Disordered" evidence="1">
    <location>
        <begin position="1"/>
        <end position="52"/>
    </location>
</feature>